<dbReference type="EMBL" id="UYSL01007460">
    <property type="protein sequence ID" value="VDL67799.1"/>
    <property type="molecule type" value="Genomic_DNA"/>
</dbReference>
<dbReference type="AlphaFoldDB" id="A0A0N4XNV7"/>
<dbReference type="Gene3D" id="3.40.630.10">
    <property type="entry name" value="Zn peptidases"/>
    <property type="match status" value="1"/>
</dbReference>
<protein>
    <submittedName>
        <fullName evidence="7">Peptidase_M14 domain-containing protein</fullName>
    </submittedName>
</protein>
<dbReference type="Proteomes" id="UP000271162">
    <property type="component" value="Unassembled WGS sequence"/>
</dbReference>
<organism evidence="7">
    <name type="scientific">Nippostrongylus brasiliensis</name>
    <name type="common">Rat hookworm</name>
    <dbReference type="NCBI Taxonomy" id="27835"/>
    <lineage>
        <taxon>Eukaryota</taxon>
        <taxon>Metazoa</taxon>
        <taxon>Ecdysozoa</taxon>
        <taxon>Nematoda</taxon>
        <taxon>Chromadorea</taxon>
        <taxon>Rhabditida</taxon>
        <taxon>Rhabditina</taxon>
        <taxon>Rhabditomorpha</taxon>
        <taxon>Strongyloidea</taxon>
        <taxon>Heligmosomidae</taxon>
        <taxon>Nippostrongylus</taxon>
    </lineage>
</organism>
<evidence type="ECO:0000313" key="5">
    <source>
        <dbReference type="EMBL" id="VDL67799.1"/>
    </source>
</evidence>
<dbReference type="InterPro" id="IPR000834">
    <property type="entry name" value="Peptidase_M14"/>
</dbReference>
<keyword evidence="6" id="KW-1185">Reference proteome</keyword>
<dbReference type="Pfam" id="PF00246">
    <property type="entry name" value="Peptidase_M14"/>
    <property type="match status" value="1"/>
</dbReference>
<dbReference type="GO" id="GO:0008270">
    <property type="term" value="F:zinc ion binding"/>
    <property type="evidence" value="ECO:0007669"/>
    <property type="project" value="InterPro"/>
</dbReference>
<proteinExistence type="inferred from homology"/>
<accession>A0A0N4XNV7</accession>
<dbReference type="GO" id="GO:0005615">
    <property type="term" value="C:extracellular space"/>
    <property type="evidence" value="ECO:0007669"/>
    <property type="project" value="TreeGrafter"/>
</dbReference>
<comment type="cofactor">
    <cofactor evidence="1">
        <name>Zn(2+)</name>
        <dbReference type="ChEBI" id="CHEBI:29105"/>
    </cofactor>
</comment>
<dbReference type="STRING" id="27835.A0A0N4XNV7"/>
<evidence type="ECO:0000256" key="2">
    <source>
        <dbReference type="ARBA" id="ARBA00005988"/>
    </source>
</evidence>
<comment type="similarity">
    <text evidence="2 3">Belongs to the peptidase M14 family.</text>
</comment>
<evidence type="ECO:0000313" key="6">
    <source>
        <dbReference type="Proteomes" id="UP000271162"/>
    </source>
</evidence>
<dbReference type="GO" id="GO:0006508">
    <property type="term" value="P:proteolysis"/>
    <property type="evidence" value="ECO:0007669"/>
    <property type="project" value="InterPro"/>
</dbReference>
<dbReference type="SUPFAM" id="SSF53187">
    <property type="entry name" value="Zn-dependent exopeptidases"/>
    <property type="match status" value="1"/>
</dbReference>
<sequence length="65" mass="7246">MISLIDIGESHENRTLLVAKVSGHKSAIEQKISMWLDAGIHAREWIAPATAMYILREVLCLVSVE</sequence>
<feature type="domain" description="Peptidase M14" evidence="4">
    <location>
        <begin position="1"/>
        <end position="65"/>
    </location>
</feature>
<evidence type="ECO:0000256" key="1">
    <source>
        <dbReference type="ARBA" id="ARBA00001947"/>
    </source>
</evidence>
<dbReference type="PANTHER" id="PTHR11705">
    <property type="entry name" value="PROTEASE FAMILY M14 CARBOXYPEPTIDASE A,B"/>
    <property type="match status" value="1"/>
</dbReference>
<name>A0A0N4XNV7_NIPBR</name>
<evidence type="ECO:0000313" key="7">
    <source>
        <dbReference type="WBParaSite" id="NBR_0000420901-mRNA-1"/>
    </source>
</evidence>
<reference evidence="5 6" key="2">
    <citation type="submission" date="2018-11" db="EMBL/GenBank/DDBJ databases">
        <authorList>
            <consortium name="Pathogen Informatics"/>
        </authorList>
    </citation>
    <scope>NUCLEOTIDE SEQUENCE [LARGE SCALE GENOMIC DNA]</scope>
</reference>
<evidence type="ECO:0000256" key="3">
    <source>
        <dbReference type="PROSITE-ProRule" id="PRU01379"/>
    </source>
</evidence>
<dbReference type="PANTHER" id="PTHR11705:SF133">
    <property type="entry name" value="PEPTIDASE M14 CARBOXYPEPTIDASE A DOMAIN-CONTAINING PROTEIN"/>
    <property type="match status" value="1"/>
</dbReference>
<reference evidence="7" key="1">
    <citation type="submission" date="2017-02" db="UniProtKB">
        <authorList>
            <consortium name="WormBaseParasite"/>
        </authorList>
    </citation>
    <scope>IDENTIFICATION</scope>
</reference>
<dbReference type="PROSITE" id="PS52035">
    <property type="entry name" value="PEPTIDASE_M14"/>
    <property type="match status" value="1"/>
</dbReference>
<dbReference type="GO" id="GO:0004181">
    <property type="term" value="F:metallocarboxypeptidase activity"/>
    <property type="evidence" value="ECO:0007669"/>
    <property type="project" value="InterPro"/>
</dbReference>
<comment type="caution">
    <text evidence="3">Lacks conserved residue(s) required for the propagation of feature annotation.</text>
</comment>
<gene>
    <name evidence="5" type="ORF">NBR_LOCUS4210</name>
</gene>
<evidence type="ECO:0000259" key="4">
    <source>
        <dbReference type="PROSITE" id="PS52035"/>
    </source>
</evidence>
<dbReference type="WBParaSite" id="NBR_0000420901-mRNA-1">
    <property type="protein sequence ID" value="NBR_0000420901-mRNA-1"/>
    <property type="gene ID" value="NBR_0000420901"/>
</dbReference>